<feature type="region of interest" description="Disordered" evidence="1">
    <location>
        <begin position="94"/>
        <end position="127"/>
    </location>
</feature>
<name>A0A7M7GGV2_STRPU</name>
<dbReference type="KEGG" id="spu:100893262"/>
<dbReference type="AlphaFoldDB" id="A0A7M7GGV2"/>
<evidence type="ECO:0000313" key="2">
    <source>
        <dbReference type="EnsemblMetazoa" id="XP_003725833"/>
    </source>
</evidence>
<feature type="compositionally biased region" description="Polar residues" evidence="1">
    <location>
        <begin position="103"/>
        <end position="127"/>
    </location>
</feature>
<dbReference type="GeneID" id="100893262"/>
<dbReference type="InParanoid" id="A0A7M7GGV2"/>
<feature type="region of interest" description="Disordered" evidence="1">
    <location>
        <begin position="391"/>
        <end position="449"/>
    </location>
</feature>
<feature type="region of interest" description="Disordered" evidence="1">
    <location>
        <begin position="165"/>
        <end position="191"/>
    </location>
</feature>
<dbReference type="EnsemblMetazoa" id="XM_003725785">
    <property type="protein sequence ID" value="XP_003725833"/>
    <property type="gene ID" value="LOC100893262"/>
</dbReference>
<reference evidence="2" key="2">
    <citation type="submission" date="2021-01" db="UniProtKB">
        <authorList>
            <consortium name="EnsemblMetazoa"/>
        </authorList>
    </citation>
    <scope>IDENTIFICATION</scope>
</reference>
<accession>A0A7M7GGV2</accession>
<feature type="compositionally biased region" description="Basic residues" evidence="1">
    <location>
        <begin position="263"/>
        <end position="273"/>
    </location>
</feature>
<sequence>MIDSDEQTPALAHHMTWIHNFPKCDSCVTMNAAGRGRHPLGHRYPVAMVSDESSRGLNQGANFLPGIVQGRSLERKQRLEVGCKQCRSDVNKTSRDHNMQLPHPNTSNHLPHISTGNRSNGNLSPTTQFKMGITRAQQRLAKSLDLDEHSKMNVKRRVSLPSLTSDNLQLTSGSSGTSASDSGVYDVTQEEDDVTLLSRVSLEETDSDDEQNNSNLTIDPFPYQSERSPYESDVDWPHPKPPTPIKPKKKKKKKPAPPPPPKPRPKKAKKAYVKRKPPINFAALRRHEQEVARRLPIKKQFLYSNALESELQSYIPPRIPGGRLKTVYKRTQTGDIMIPEDPITVEYTELKNETEEDNVSPWQRRRTEALQAFLERRRKLQKRVSSRDKRNRVRFILPPGHIDSASEKDDDEEKSDDIDHGSRAGIDELDNDDSPQGNDGEGAQPSRVSLVVEEALRTLESTPSQKDSDELVQNWLQTTKDDSINDRRVVERTSITDQFVKLP</sequence>
<feature type="compositionally biased region" description="Basic residues" evidence="1">
    <location>
        <begin position="246"/>
        <end position="255"/>
    </location>
</feature>
<organism evidence="2 3">
    <name type="scientific">Strongylocentrotus purpuratus</name>
    <name type="common">Purple sea urchin</name>
    <dbReference type="NCBI Taxonomy" id="7668"/>
    <lineage>
        <taxon>Eukaryota</taxon>
        <taxon>Metazoa</taxon>
        <taxon>Echinodermata</taxon>
        <taxon>Eleutherozoa</taxon>
        <taxon>Echinozoa</taxon>
        <taxon>Echinoidea</taxon>
        <taxon>Euechinoidea</taxon>
        <taxon>Echinacea</taxon>
        <taxon>Camarodonta</taxon>
        <taxon>Echinidea</taxon>
        <taxon>Strongylocentrotidae</taxon>
        <taxon>Strongylocentrotus</taxon>
    </lineage>
</organism>
<dbReference type="OMA" id="MIDSDEQ"/>
<feature type="compositionally biased region" description="Basic and acidic residues" evidence="1">
    <location>
        <begin position="417"/>
        <end position="426"/>
    </location>
</feature>
<keyword evidence="3" id="KW-1185">Reference proteome</keyword>
<proteinExistence type="predicted"/>
<dbReference type="Proteomes" id="UP000007110">
    <property type="component" value="Unassembled WGS sequence"/>
</dbReference>
<feature type="region of interest" description="Disordered" evidence="1">
    <location>
        <begin position="203"/>
        <end position="273"/>
    </location>
</feature>
<protein>
    <submittedName>
        <fullName evidence="2">Uncharacterized protein</fullName>
    </submittedName>
</protein>
<feature type="compositionally biased region" description="Low complexity" evidence="1">
    <location>
        <begin position="171"/>
        <end position="183"/>
    </location>
</feature>
<reference evidence="3" key="1">
    <citation type="submission" date="2015-02" db="EMBL/GenBank/DDBJ databases">
        <title>Genome sequencing for Strongylocentrotus purpuratus.</title>
        <authorList>
            <person name="Murali S."/>
            <person name="Liu Y."/>
            <person name="Vee V."/>
            <person name="English A."/>
            <person name="Wang M."/>
            <person name="Skinner E."/>
            <person name="Han Y."/>
            <person name="Muzny D.M."/>
            <person name="Worley K.C."/>
            <person name="Gibbs R.A."/>
        </authorList>
    </citation>
    <scope>NUCLEOTIDE SEQUENCE</scope>
</reference>
<dbReference type="OrthoDB" id="10136278at2759"/>
<evidence type="ECO:0000256" key="1">
    <source>
        <dbReference type="SAM" id="MobiDB-lite"/>
    </source>
</evidence>
<dbReference type="RefSeq" id="XP_003725833.2">
    <property type="nucleotide sequence ID" value="XM_003725785.3"/>
</dbReference>
<evidence type="ECO:0000313" key="3">
    <source>
        <dbReference type="Proteomes" id="UP000007110"/>
    </source>
</evidence>